<dbReference type="GeneID" id="23858142"/>
<dbReference type="RefSeq" id="XP_011771352.1">
    <property type="nucleotide sequence ID" value="XM_011773050.1"/>
</dbReference>
<evidence type="ECO:0000313" key="2">
    <source>
        <dbReference type="EMBL" id="CBH08911.1"/>
    </source>
</evidence>
<evidence type="ECO:0008006" key="4">
    <source>
        <dbReference type="Google" id="ProtNLM"/>
    </source>
</evidence>
<sequence length="74" mass="9015">MFLLFVFLFSFFSLPLPSSIQQQIKPKQRISEMCTPYKYMCEYEYLLTNFHVRVPHFLHTILPFHIIVQISMER</sequence>
<feature type="chain" id="PRO_5003004612" description="T. brucei spp.-specific protein" evidence="1">
    <location>
        <begin position="18"/>
        <end position="74"/>
    </location>
</feature>
<reference evidence="3" key="1">
    <citation type="journal article" date="2010" name="PLoS Negl. Trop. Dis.">
        <title>The genome sequence of Trypanosoma brucei gambiense, causative agent of chronic human african trypanosomiasis.</title>
        <authorList>
            <person name="Jackson A.P."/>
            <person name="Sanders M."/>
            <person name="Berry A."/>
            <person name="McQuillan J."/>
            <person name="Aslett M.A."/>
            <person name="Quail M.A."/>
            <person name="Chukualim B."/>
            <person name="Capewell P."/>
            <person name="MacLeod A."/>
            <person name="Melville S.E."/>
            <person name="Gibson W."/>
            <person name="Barry J.D."/>
            <person name="Berriman M."/>
            <person name="Hertz-Fowler C."/>
        </authorList>
    </citation>
    <scope>NUCLEOTIDE SEQUENCE [LARGE SCALE GENOMIC DNA]</scope>
    <source>
        <strain evidence="3">MHOM/CI/86/DAL972</strain>
    </source>
</reference>
<dbReference type="KEGG" id="tbg:TbgDal_I1000"/>
<dbReference type="Proteomes" id="UP000002316">
    <property type="component" value="Chromosome 1"/>
</dbReference>
<gene>
    <name evidence="2" type="ORF">TbgDal_I1000</name>
</gene>
<feature type="signal peptide" evidence="1">
    <location>
        <begin position="1"/>
        <end position="17"/>
    </location>
</feature>
<accession>C9ZIB9</accession>
<keyword evidence="1" id="KW-0732">Signal</keyword>
<organism evidence="2 3">
    <name type="scientific">Trypanosoma brucei gambiense (strain MHOM/CI/86/DAL972)</name>
    <dbReference type="NCBI Taxonomy" id="679716"/>
    <lineage>
        <taxon>Eukaryota</taxon>
        <taxon>Discoba</taxon>
        <taxon>Euglenozoa</taxon>
        <taxon>Kinetoplastea</taxon>
        <taxon>Metakinetoplastina</taxon>
        <taxon>Trypanosomatida</taxon>
        <taxon>Trypanosomatidae</taxon>
        <taxon>Trypanosoma</taxon>
    </lineage>
</organism>
<evidence type="ECO:0000313" key="3">
    <source>
        <dbReference type="Proteomes" id="UP000002316"/>
    </source>
</evidence>
<name>C9ZIB9_TRYB9</name>
<protein>
    <recommendedName>
        <fullName evidence="4">T. brucei spp.-specific protein</fullName>
    </recommendedName>
</protein>
<dbReference type="AlphaFoldDB" id="C9ZIB9"/>
<evidence type="ECO:0000256" key="1">
    <source>
        <dbReference type="SAM" id="SignalP"/>
    </source>
</evidence>
<proteinExistence type="predicted"/>
<dbReference type="EMBL" id="FN554964">
    <property type="protein sequence ID" value="CBH08911.1"/>
    <property type="molecule type" value="Genomic_DNA"/>
</dbReference>